<dbReference type="Pfam" id="PF00805">
    <property type="entry name" value="Pentapeptide"/>
    <property type="match status" value="1"/>
</dbReference>
<dbReference type="RefSeq" id="WP_179930777.1">
    <property type="nucleotide sequence ID" value="NZ_JACCDF010000010.1"/>
</dbReference>
<dbReference type="InterPro" id="IPR001646">
    <property type="entry name" value="5peptide_repeat"/>
</dbReference>
<dbReference type="SUPFAM" id="SSF81324">
    <property type="entry name" value="Voltage-gated potassium channels"/>
    <property type="match status" value="1"/>
</dbReference>
<keyword evidence="1" id="KW-1133">Transmembrane helix</keyword>
<keyword evidence="1" id="KW-0812">Transmembrane</keyword>
<feature type="transmembrane region" description="Helical" evidence="1">
    <location>
        <begin position="196"/>
        <end position="214"/>
    </location>
</feature>
<evidence type="ECO:0000313" key="3">
    <source>
        <dbReference type="EMBL" id="NYS61451.1"/>
    </source>
</evidence>
<dbReference type="InterPro" id="IPR013099">
    <property type="entry name" value="K_chnl_dom"/>
</dbReference>
<feature type="domain" description="Potassium channel" evidence="2">
    <location>
        <begin position="207"/>
        <end position="278"/>
    </location>
</feature>
<dbReference type="Gene3D" id="1.10.287.70">
    <property type="match status" value="1"/>
</dbReference>
<gene>
    <name evidence="3" type="ORF">HZS81_11870</name>
</gene>
<protein>
    <submittedName>
        <fullName evidence="3">Pentapeptide repeat-containing protein</fullName>
    </submittedName>
</protein>
<dbReference type="SUPFAM" id="SSF141571">
    <property type="entry name" value="Pentapeptide repeat-like"/>
    <property type="match status" value="1"/>
</dbReference>
<dbReference type="Proteomes" id="UP000586119">
    <property type="component" value="Unassembled WGS sequence"/>
</dbReference>
<dbReference type="Pfam" id="PF07885">
    <property type="entry name" value="Ion_trans_2"/>
    <property type="match status" value="1"/>
</dbReference>
<comment type="caution">
    <text evidence="3">The sequence shown here is derived from an EMBL/GenBank/DDBJ whole genome shotgun (WGS) entry which is preliminary data.</text>
</comment>
<accession>A0A7Z0LM08</accession>
<evidence type="ECO:0000256" key="1">
    <source>
        <dbReference type="SAM" id="Phobius"/>
    </source>
</evidence>
<dbReference type="Gene3D" id="2.160.20.80">
    <property type="entry name" value="E3 ubiquitin-protein ligase SopA"/>
    <property type="match status" value="1"/>
</dbReference>
<dbReference type="AlphaFoldDB" id="A0A7Z0LM08"/>
<reference evidence="3 4" key="1">
    <citation type="journal article" date="2015" name="Int. J. Syst. Evol. Microbiol.">
        <title>Halomonas salicampi sp. nov., a halotolerant and alkalitolerant bacterium isolated from a saltern soil.</title>
        <authorList>
            <person name="Lee J.C."/>
            <person name="Kim Y.S."/>
            <person name="Yun B.S."/>
            <person name="Whang K.S."/>
        </authorList>
    </citation>
    <scope>NUCLEOTIDE SEQUENCE [LARGE SCALE GENOMIC DNA]</scope>
    <source>
        <strain evidence="3 4">BH103</strain>
    </source>
</reference>
<evidence type="ECO:0000259" key="2">
    <source>
        <dbReference type="Pfam" id="PF07885"/>
    </source>
</evidence>
<name>A0A7Z0LM08_9GAMM</name>
<proteinExistence type="predicted"/>
<sequence length="280" mass="32614">MLRDFFKLNGSFEEFDEERMSSQIKTSKHIVNVLFRPDELKEKKIDSIKFENVSLSKTKISKCTFRNCSFEDCLFIGSLFDEVEFHKCTFKNCNFFKSKFSKIYGRPEQFKSSVTDEKYSNIAVHLYQQLRENYHAESQREFKNEAEYYFSKWKRKLAVVEAKRECLPKYKYIPTYIASLLYDLILGYGYRLRNLVISTIVLVTVVVTINHWFAECLFIGDERPSVIKSIYFTITTMATLGASGFSPLSETGYAVVTINVLIGISLLTATLNSIFRKVIR</sequence>
<organism evidence="3 4">
    <name type="scientific">Vreelandella salicampi</name>
    <dbReference type="NCBI Taxonomy" id="1449798"/>
    <lineage>
        <taxon>Bacteria</taxon>
        <taxon>Pseudomonadati</taxon>
        <taxon>Pseudomonadota</taxon>
        <taxon>Gammaproteobacteria</taxon>
        <taxon>Oceanospirillales</taxon>
        <taxon>Halomonadaceae</taxon>
        <taxon>Vreelandella</taxon>
    </lineage>
</organism>
<keyword evidence="4" id="KW-1185">Reference proteome</keyword>
<dbReference type="EMBL" id="JACCDF010000010">
    <property type="protein sequence ID" value="NYS61451.1"/>
    <property type="molecule type" value="Genomic_DNA"/>
</dbReference>
<keyword evidence="1" id="KW-0472">Membrane</keyword>
<feature type="transmembrane region" description="Helical" evidence="1">
    <location>
        <begin position="226"/>
        <end position="246"/>
    </location>
</feature>
<evidence type="ECO:0000313" key="4">
    <source>
        <dbReference type="Proteomes" id="UP000586119"/>
    </source>
</evidence>
<feature type="transmembrane region" description="Helical" evidence="1">
    <location>
        <begin position="252"/>
        <end position="275"/>
    </location>
</feature>